<keyword evidence="1" id="KW-0175">Coiled coil</keyword>
<gene>
    <name evidence="2" type="ORF">CO726_26225</name>
</gene>
<organism evidence="2 3">
    <name type="scientific">Bacillus fungorum</name>
    <dbReference type="NCBI Taxonomy" id="2039284"/>
    <lineage>
        <taxon>Bacteria</taxon>
        <taxon>Bacillati</taxon>
        <taxon>Bacillota</taxon>
        <taxon>Bacilli</taxon>
        <taxon>Bacillales</taxon>
        <taxon>Bacillaceae</taxon>
        <taxon>Bacillus</taxon>
    </lineage>
</organism>
<accession>A0A2G6Q6K1</accession>
<protein>
    <submittedName>
        <fullName evidence="2">Uncharacterized protein</fullName>
    </submittedName>
</protein>
<comment type="caution">
    <text evidence="2">The sequence shown here is derived from an EMBL/GenBank/DDBJ whole genome shotgun (WGS) entry which is preliminary data.</text>
</comment>
<dbReference type="Proteomes" id="UP000228484">
    <property type="component" value="Unassembled WGS sequence"/>
</dbReference>
<reference evidence="2 3" key="1">
    <citation type="submission" date="2017-09" db="EMBL/GenBank/DDBJ databases">
        <title>Biocontrol bacteria screening and application from spent mushroom substrate.</title>
        <authorList>
            <person name="Sun X."/>
        </authorList>
    </citation>
    <scope>NUCLEOTIDE SEQUENCE [LARGE SCALE GENOMIC DNA]</scope>
    <source>
        <strain evidence="2 3">100374</strain>
    </source>
</reference>
<keyword evidence="3" id="KW-1185">Reference proteome</keyword>
<dbReference type="AlphaFoldDB" id="A0A2G6Q6K1"/>
<evidence type="ECO:0000313" key="2">
    <source>
        <dbReference type="EMBL" id="PIE92454.1"/>
    </source>
</evidence>
<evidence type="ECO:0000256" key="1">
    <source>
        <dbReference type="SAM" id="Coils"/>
    </source>
</evidence>
<dbReference type="RefSeq" id="WP_099686217.1">
    <property type="nucleotide sequence ID" value="NZ_NWUW01000032.1"/>
</dbReference>
<dbReference type="EMBL" id="NWUW01000032">
    <property type="protein sequence ID" value="PIE92454.1"/>
    <property type="molecule type" value="Genomic_DNA"/>
</dbReference>
<feature type="coiled-coil region" evidence="1">
    <location>
        <begin position="14"/>
        <end position="67"/>
    </location>
</feature>
<evidence type="ECO:0000313" key="3">
    <source>
        <dbReference type="Proteomes" id="UP000228484"/>
    </source>
</evidence>
<name>A0A2G6Q6K1_9BACI</name>
<sequence>MKGSTKYQLLKDDFNFAVRELKNRRKRIEELEKELYELKNDVTQEDIKRVEAILDRAEDLCEEHADDKEWLINKFKQRAASKS</sequence>
<proteinExistence type="predicted"/>